<protein>
    <submittedName>
        <fullName evidence="1">Uncharacterized protein</fullName>
    </submittedName>
</protein>
<proteinExistence type="predicted"/>
<gene>
    <name evidence="1" type="ORF">DEO72_LG3g1029</name>
</gene>
<reference evidence="1 2" key="1">
    <citation type="submission" date="2019-04" db="EMBL/GenBank/DDBJ databases">
        <title>An improved genome assembly and genetic linkage map for asparagus bean, Vigna unguiculata ssp. sesquipedialis.</title>
        <authorList>
            <person name="Xia Q."/>
            <person name="Zhang R."/>
            <person name="Dong Y."/>
        </authorList>
    </citation>
    <scope>NUCLEOTIDE SEQUENCE [LARGE SCALE GENOMIC DNA]</scope>
    <source>
        <tissue evidence="1">Leaf</tissue>
    </source>
</reference>
<dbReference type="Proteomes" id="UP000501690">
    <property type="component" value="Linkage Group LG3"/>
</dbReference>
<sequence>MNRELAQDFCVEGRPGDQLGFLSERASRQAREVSPKQDPACAPAVFFEPSPRLRGLAWARSPRLGEITSPERDPPA</sequence>
<keyword evidence="2" id="KW-1185">Reference proteome</keyword>
<dbReference type="AlphaFoldDB" id="A0A4D6LDM9"/>
<evidence type="ECO:0000313" key="1">
    <source>
        <dbReference type="EMBL" id="QCD86506.1"/>
    </source>
</evidence>
<evidence type="ECO:0000313" key="2">
    <source>
        <dbReference type="Proteomes" id="UP000501690"/>
    </source>
</evidence>
<organism evidence="1 2">
    <name type="scientific">Vigna unguiculata</name>
    <name type="common">Cowpea</name>
    <dbReference type="NCBI Taxonomy" id="3917"/>
    <lineage>
        <taxon>Eukaryota</taxon>
        <taxon>Viridiplantae</taxon>
        <taxon>Streptophyta</taxon>
        <taxon>Embryophyta</taxon>
        <taxon>Tracheophyta</taxon>
        <taxon>Spermatophyta</taxon>
        <taxon>Magnoliopsida</taxon>
        <taxon>eudicotyledons</taxon>
        <taxon>Gunneridae</taxon>
        <taxon>Pentapetalae</taxon>
        <taxon>rosids</taxon>
        <taxon>fabids</taxon>
        <taxon>Fabales</taxon>
        <taxon>Fabaceae</taxon>
        <taxon>Papilionoideae</taxon>
        <taxon>50 kb inversion clade</taxon>
        <taxon>NPAAA clade</taxon>
        <taxon>indigoferoid/millettioid clade</taxon>
        <taxon>Phaseoleae</taxon>
        <taxon>Vigna</taxon>
    </lineage>
</organism>
<dbReference type="EMBL" id="CP039347">
    <property type="protein sequence ID" value="QCD86506.1"/>
    <property type="molecule type" value="Genomic_DNA"/>
</dbReference>
<accession>A0A4D6LDM9</accession>
<name>A0A4D6LDM9_VIGUN</name>